<organism evidence="1">
    <name type="scientific">Spirodela intermedia</name>
    <name type="common">Intermediate duckweed</name>
    <dbReference type="NCBI Taxonomy" id="51605"/>
    <lineage>
        <taxon>Eukaryota</taxon>
        <taxon>Viridiplantae</taxon>
        <taxon>Streptophyta</taxon>
        <taxon>Embryophyta</taxon>
        <taxon>Tracheophyta</taxon>
        <taxon>Spermatophyta</taxon>
        <taxon>Magnoliopsida</taxon>
        <taxon>Liliopsida</taxon>
        <taxon>Araceae</taxon>
        <taxon>Lemnoideae</taxon>
        <taxon>Spirodela</taxon>
    </lineage>
</organism>
<accession>A0A7I8JJ28</accession>
<dbReference type="EMBL" id="CACRZD030000013">
    <property type="protein sequence ID" value="CAA6670164.1"/>
    <property type="molecule type" value="Genomic_DNA"/>
</dbReference>
<protein>
    <submittedName>
        <fullName evidence="1">Uncharacterized protein</fullName>
    </submittedName>
</protein>
<gene>
    <name evidence="1" type="ORF">SI7747_13016567</name>
</gene>
<sequence length="91" mass="10715">MTFSCSRSSWRKDYLEHIKIVTDRASPGLRLVHNKNQDIPPYSSPRCKMIILRYSFCRTHIPLYRKPIIERERWCGSLEEGVADGSIEEDM</sequence>
<evidence type="ECO:0000313" key="1">
    <source>
        <dbReference type="EMBL" id="CAA2630921.1"/>
    </source>
</evidence>
<proteinExistence type="predicted"/>
<name>A0A7I8JJ28_SPIIN</name>
<dbReference type="AlphaFoldDB" id="A0A7I8JJ28"/>
<evidence type="ECO:0000313" key="2">
    <source>
        <dbReference type="Proteomes" id="UP001189122"/>
    </source>
</evidence>
<reference evidence="1 2" key="1">
    <citation type="submission" date="2019-12" db="EMBL/GenBank/DDBJ databases">
        <authorList>
            <person name="Scholz U."/>
            <person name="Mascher M."/>
            <person name="Fiebig A."/>
        </authorList>
    </citation>
    <scope>NUCLEOTIDE SEQUENCE</scope>
</reference>
<dbReference type="Proteomes" id="UP001189122">
    <property type="component" value="Unassembled WGS sequence"/>
</dbReference>
<dbReference type="EMBL" id="LR743600">
    <property type="protein sequence ID" value="CAA2630921.1"/>
    <property type="molecule type" value="Genomic_DNA"/>
</dbReference>
<keyword evidence="2" id="KW-1185">Reference proteome</keyword>